<accession>A0AAP0WZW1</accession>
<reference evidence="1 2" key="1">
    <citation type="journal article" date="2024" name="Plant J.">
        <title>Genome sequences and population genomics reveal climatic adaptation and genomic divergence between two closely related sweetgum species.</title>
        <authorList>
            <person name="Xu W.Q."/>
            <person name="Ren C.Q."/>
            <person name="Zhang X.Y."/>
            <person name="Comes H.P."/>
            <person name="Liu X.H."/>
            <person name="Li Y.G."/>
            <person name="Kettle C.J."/>
            <person name="Jalonen R."/>
            <person name="Gaisberger H."/>
            <person name="Ma Y.Z."/>
            <person name="Qiu Y.X."/>
        </authorList>
    </citation>
    <scope>NUCLEOTIDE SEQUENCE [LARGE SCALE GENOMIC DNA]</scope>
    <source>
        <strain evidence="1">Hangzhou</strain>
    </source>
</reference>
<proteinExistence type="predicted"/>
<dbReference type="AlphaFoldDB" id="A0AAP0WZW1"/>
<gene>
    <name evidence="1" type="ORF">L1049_003697</name>
</gene>
<evidence type="ECO:0000313" key="1">
    <source>
        <dbReference type="EMBL" id="KAK9280808.1"/>
    </source>
</evidence>
<sequence>MGDGTQSAISFESTGRVLESYNIYMSTEKHSTVAAMVRNLIGLGRDLIEITWICHSLKREIPTVQIYMWKYRSRLRMLGPQTICDEMGEKSKVRLDLNDFLFESYEKLLLPKLQKMPEFEKR</sequence>
<comment type="caution">
    <text evidence="1">The sequence shown here is derived from an EMBL/GenBank/DDBJ whole genome shotgun (WGS) entry which is preliminary data.</text>
</comment>
<name>A0AAP0WZW1_LIQFO</name>
<evidence type="ECO:0000313" key="2">
    <source>
        <dbReference type="Proteomes" id="UP001415857"/>
    </source>
</evidence>
<dbReference type="Proteomes" id="UP001415857">
    <property type="component" value="Unassembled WGS sequence"/>
</dbReference>
<dbReference type="EMBL" id="JBBPBK010000007">
    <property type="protein sequence ID" value="KAK9280808.1"/>
    <property type="molecule type" value="Genomic_DNA"/>
</dbReference>
<keyword evidence="2" id="KW-1185">Reference proteome</keyword>
<protein>
    <submittedName>
        <fullName evidence="1">Uncharacterized protein</fullName>
    </submittedName>
</protein>
<organism evidence="1 2">
    <name type="scientific">Liquidambar formosana</name>
    <name type="common">Formosan gum</name>
    <dbReference type="NCBI Taxonomy" id="63359"/>
    <lineage>
        <taxon>Eukaryota</taxon>
        <taxon>Viridiplantae</taxon>
        <taxon>Streptophyta</taxon>
        <taxon>Embryophyta</taxon>
        <taxon>Tracheophyta</taxon>
        <taxon>Spermatophyta</taxon>
        <taxon>Magnoliopsida</taxon>
        <taxon>eudicotyledons</taxon>
        <taxon>Gunneridae</taxon>
        <taxon>Pentapetalae</taxon>
        <taxon>Saxifragales</taxon>
        <taxon>Altingiaceae</taxon>
        <taxon>Liquidambar</taxon>
    </lineage>
</organism>